<name>A0ABT3B3Z5_9CYAN</name>
<organism evidence="1 2">
    <name type="scientific">Plectonema radiosum NIES-515</name>
    <dbReference type="NCBI Taxonomy" id="2986073"/>
    <lineage>
        <taxon>Bacteria</taxon>
        <taxon>Bacillati</taxon>
        <taxon>Cyanobacteriota</taxon>
        <taxon>Cyanophyceae</taxon>
        <taxon>Oscillatoriophycideae</taxon>
        <taxon>Oscillatoriales</taxon>
        <taxon>Microcoleaceae</taxon>
        <taxon>Plectonema</taxon>
    </lineage>
</organism>
<reference evidence="1 2" key="1">
    <citation type="submission" date="2022-10" db="EMBL/GenBank/DDBJ databases">
        <title>Identification of biosynthetic pathway for the production of the potent trypsin inhibitor radiosumin.</title>
        <authorList>
            <person name="Fewer D.P."/>
            <person name="Delbaje E."/>
            <person name="Ouyang X."/>
            <person name="Agostino P.D."/>
            <person name="Wahlsten M."/>
            <person name="Jokela J."/>
            <person name="Permi P."/>
            <person name="Haapaniemi E."/>
            <person name="Koistinen H."/>
        </authorList>
    </citation>
    <scope>NUCLEOTIDE SEQUENCE [LARGE SCALE GENOMIC DNA]</scope>
    <source>
        <strain evidence="1 2">NIES-515</strain>
    </source>
</reference>
<dbReference type="EMBL" id="JAOWRF010000310">
    <property type="protein sequence ID" value="MCV3216101.1"/>
    <property type="molecule type" value="Genomic_DNA"/>
</dbReference>
<comment type="caution">
    <text evidence="1">The sequence shown here is derived from an EMBL/GenBank/DDBJ whole genome shotgun (WGS) entry which is preliminary data.</text>
</comment>
<proteinExistence type="predicted"/>
<evidence type="ECO:0000313" key="2">
    <source>
        <dbReference type="Proteomes" id="UP001526143"/>
    </source>
</evidence>
<evidence type="ECO:0000313" key="1">
    <source>
        <dbReference type="EMBL" id="MCV3216101.1"/>
    </source>
</evidence>
<gene>
    <name evidence="1" type="ORF">OGM63_21750</name>
</gene>
<dbReference type="RefSeq" id="WP_263747748.1">
    <property type="nucleotide sequence ID" value="NZ_JAOWRF010000310.1"/>
</dbReference>
<keyword evidence="2" id="KW-1185">Reference proteome</keyword>
<dbReference type="Proteomes" id="UP001526143">
    <property type="component" value="Unassembled WGS sequence"/>
</dbReference>
<accession>A0ABT3B3Z5</accession>
<sequence>MDNAYLIFGDVYCIVLLYTDKMTTTAIKLDSTKAAIADALPIDR</sequence>
<protein>
    <submittedName>
        <fullName evidence="1">Uncharacterized protein</fullName>
    </submittedName>
</protein>